<dbReference type="AlphaFoldDB" id="A0A9D4ASW1"/>
<protein>
    <submittedName>
        <fullName evidence="1">Uncharacterized protein</fullName>
    </submittedName>
</protein>
<accession>A0A9D4ASW1</accession>
<dbReference type="EMBL" id="JAHDVG010000484">
    <property type="protein sequence ID" value="KAH1169603.1"/>
    <property type="molecule type" value="Genomic_DNA"/>
</dbReference>
<sequence length="53" mass="5672">MEGPVPLPMIIALITAHVLRHSQEKTAKLGSVLMKVAMSSLTLAKVGQESTKE</sequence>
<keyword evidence="2" id="KW-1185">Reference proteome</keyword>
<reference evidence="1" key="1">
    <citation type="submission" date="2021-09" db="EMBL/GenBank/DDBJ databases">
        <title>The genome of Mauremys mutica provides insights into the evolution of semi-aquatic lifestyle.</title>
        <authorList>
            <person name="Gong S."/>
            <person name="Gao Y."/>
        </authorList>
    </citation>
    <scope>NUCLEOTIDE SEQUENCE</scope>
    <source>
        <strain evidence="1">MM-2020</strain>
        <tissue evidence="1">Muscle</tissue>
    </source>
</reference>
<organism evidence="1 2">
    <name type="scientific">Mauremys mutica</name>
    <name type="common">yellowpond turtle</name>
    <dbReference type="NCBI Taxonomy" id="74926"/>
    <lineage>
        <taxon>Eukaryota</taxon>
        <taxon>Metazoa</taxon>
        <taxon>Chordata</taxon>
        <taxon>Craniata</taxon>
        <taxon>Vertebrata</taxon>
        <taxon>Euteleostomi</taxon>
        <taxon>Archelosauria</taxon>
        <taxon>Testudinata</taxon>
        <taxon>Testudines</taxon>
        <taxon>Cryptodira</taxon>
        <taxon>Durocryptodira</taxon>
        <taxon>Testudinoidea</taxon>
        <taxon>Geoemydidae</taxon>
        <taxon>Geoemydinae</taxon>
        <taxon>Mauremys</taxon>
    </lineage>
</organism>
<name>A0A9D4ASW1_9SAUR</name>
<dbReference type="Proteomes" id="UP000827986">
    <property type="component" value="Unassembled WGS sequence"/>
</dbReference>
<proteinExistence type="predicted"/>
<evidence type="ECO:0000313" key="2">
    <source>
        <dbReference type="Proteomes" id="UP000827986"/>
    </source>
</evidence>
<comment type="caution">
    <text evidence="1">The sequence shown here is derived from an EMBL/GenBank/DDBJ whole genome shotgun (WGS) entry which is preliminary data.</text>
</comment>
<evidence type="ECO:0000313" key="1">
    <source>
        <dbReference type="EMBL" id="KAH1169603.1"/>
    </source>
</evidence>
<gene>
    <name evidence="1" type="ORF">KIL84_000588</name>
</gene>